<dbReference type="Gramene" id="KZN02264">
    <property type="protein sequence ID" value="KZN02264"/>
    <property type="gene ID" value="DCAR_011018"/>
</dbReference>
<gene>
    <name evidence="1" type="ORF">DCAR_0312506</name>
</gene>
<proteinExistence type="predicted"/>
<sequence length="70" mass="8088">MLGWEKQIPKLFVQKLDKDGIPKNIIEYASHFSEVVAEGLMWENEDHTRQLADLIRLGFLVEFNEGPCIS</sequence>
<dbReference type="Proteomes" id="UP000077755">
    <property type="component" value="Chromosome 3"/>
</dbReference>
<protein>
    <submittedName>
        <fullName evidence="1">Uncharacterized protein</fullName>
    </submittedName>
</protein>
<organism evidence="1 2">
    <name type="scientific">Daucus carota subsp. sativus</name>
    <name type="common">Carrot</name>
    <dbReference type="NCBI Taxonomy" id="79200"/>
    <lineage>
        <taxon>Eukaryota</taxon>
        <taxon>Viridiplantae</taxon>
        <taxon>Streptophyta</taxon>
        <taxon>Embryophyta</taxon>
        <taxon>Tracheophyta</taxon>
        <taxon>Spermatophyta</taxon>
        <taxon>Magnoliopsida</taxon>
        <taxon>eudicotyledons</taxon>
        <taxon>Gunneridae</taxon>
        <taxon>Pentapetalae</taxon>
        <taxon>asterids</taxon>
        <taxon>campanulids</taxon>
        <taxon>Apiales</taxon>
        <taxon>Apiaceae</taxon>
        <taxon>Apioideae</taxon>
        <taxon>Scandiceae</taxon>
        <taxon>Daucinae</taxon>
        <taxon>Daucus</taxon>
        <taxon>Daucus sect. Daucus</taxon>
    </lineage>
</organism>
<evidence type="ECO:0000313" key="1">
    <source>
        <dbReference type="EMBL" id="WOG93225.1"/>
    </source>
</evidence>
<dbReference type="AlphaFoldDB" id="A0A166B289"/>
<name>A0A166B289_DAUCS</name>
<keyword evidence="2" id="KW-1185">Reference proteome</keyword>
<dbReference type="EMBL" id="CP093345">
    <property type="protein sequence ID" value="WOG93225.1"/>
    <property type="molecule type" value="Genomic_DNA"/>
</dbReference>
<accession>A0A166B289</accession>
<reference evidence="1" key="2">
    <citation type="submission" date="2022-03" db="EMBL/GenBank/DDBJ databases">
        <title>Draft title - Genomic analysis of global carrot germplasm unveils the trajectory of domestication and the origin of high carotenoid orange carrot.</title>
        <authorList>
            <person name="Iorizzo M."/>
            <person name="Ellison S."/>
            <person name="Senalik D."/>
            <person name="Macko-Podgorni A."/>
            <person name="Grzebelus D."/>
            <person name="Bostan H."/>
            <person name="Rolling W."/>
            <person name="Curaba J."/>
            <person name="Simon P."/>
        </authorList>
    </citation>
    <scope>NUCLEOTIDE SEQUENCE</scope>
    <source>
        <tissue evidence="1">Leaf</tissue>
    </source>
</reference>
<evidence type="ECO:0000313" key="2">
    <source>
        <dbReference type="Proteomes" id="UP000077755"/>
    </source>
</evidence>
<reference evidence="1" key="1">
    <citation type="journal article" date="2016" name="Nat. Genet.">
        <title>A high-quality carrot genome assembly provides new insights into carotenoid accumulation and asterid genome evolution.</title>
        <authorList>
            <person name="Iorizzo M."/>
            <person name="Ellison S."/>
            <person name="Senalik D."/>
            <person name="Zeng P."/>
            <person name="Satapoomin P."/>
            <person name="Huang J."/>
            <person name="Bowman M."/>
            <person name="Iovene M."/>
            <person name="Sanseverino W."/>
            <person name="Cavagnaro P."/>
            <person name="Yildiz M."/>
            <person name="Macko-Podgorni A."/>
            <person name="Moranska E."/>
            <person name="Grzebelus E."/>
            <person name="Grzebelus D."/>
            <person name="Ashrafi H."/>
            <person name="Zheng Z."/>
            <person name="Cheng S."/>
            <person name="Spooner D."/>
            <person name="Van Deynze A."/>
            <person name="Simon P."/>
        </authorList>
    </citation>
    <scope>NUCLEOTIDE SEQUENCE</scope>
    <source>
        <tissue evidence="1">Leaf</tissue>
    </source>
</reference>